<keyword evidence="1" id="KW-0732">Signal</keyword>
<dbReference type="Gramene" id="TraesCS7A03G1083900.1">
    <property type="protein sequence ID" value="TraesCS7A03G1083900.1.CDS"/>
    <property type="gene ID" value="TraesCS7A03G1083900"/>
</dbReference>
<evidence type="ECO:0000256" key="1">
    <source>
        <dbReference type="SAM" id="SignalP"/>
    </source>
</evidence>
<reference evidence="2" key="1">
    <citation type="submission" date="2018-08" db="EMBL/GenBank/DDBJ databases">
        <authorList>
            <person name="Rossello M."/>
        </authorList>
    </citation>
    <scope>NUCLEOTIDE SEQUENCE [LARGE SCALE GENOMIC DNA]</scope>
    <source>
        <strain evidence="2">cv. Chinese Spring</strain>
    </source>
</reference>
<sequence length="228" mass="25493">MSLALLCSVVLLFPCVSPWPPHLRNSSSIDPPFSSALDEDRPRHGSMEQRLLVLEFLFDSWSSHSGPPIPYCSCSSLPVLQVRSGCWFRQKRKMDVGMALDVITGAETIVSRSKIFQAISCSTQKDRNLARWNLMQQVSEKCKLFPGKKNMTKVPDVQTQAVSEHVFYIGSIFVKFPSAIEPEEEAIKPTFRTPPCSWFFVGKNSAPSSCVTTTSSSRREVLSKGTDR</sequence>
<dbReference type="Gramene" id="TraesCS7A02G447100.1">
    <property type="protein sequence ID" value="TraesCS7A02G447100.1"/>
    <property type="gene ID" value="TraesCS7A02G447100"/>
</dbReference>
<dbReference type="Proteomes" id="UP000019116">
    <property type="component" value="Chromosome 7A"/>
</dbReference>
<dbReference type="OrthoDB" id="10528297at2759"/>
<dbReference type="EnsemblPlants" id="TraesCS7A02G447100.1">
    <property type="protein sequence ID" value="TraesCS7A02G447100.1"/>
    <property type="gene ID" value="TraesCS7A02G447100"/>
</dbReference>
<keyword evidence="3" id="KW-1185">Reference proteome</keyword>
<organism evidence="2">
    <name type="scientific">Triticum aestivum</name>
    <name type="common">Wheat</name>
    <dbReference type="NCBI Taxonomy" id="4565"/>
    <lineage>
        <taxon>Eukaryota</taxon>
        <taxon>Viridiplantae</taxon>
        <taxon>Streptophyta</taxon>
        <taxon>Embryophyta</taxon>
        <taxon>Tracheophyta</taxon>
        <taxon>Spermatophyta</taxon>
        <taxon>Magnoliopsida</taxon>
        <taxon>Liliopsida</taxon>
        <taxon>Poales</taxon>
        <taxon>Poaceae</taxon>
        <taxon>BOP clade</taxon>
        <taxon>Pooideae</taxon>
        <taxon>Triticodae</taxon>
        <taxon>Triticeae</taxon>
        <taxon>Triticinae</taxon>
        <taxon>Triticum</taxon>
    </lineage>
</organism>
<dbReference type="AlphaFoldDB" id="A0A3B6RKZ7"/>
<reference evidence="2" key="2">
    <citation type="submission" date="2018-10" db="UniProtKB">
        <authorList>
            <consortium name="EnsemblPlants"/>
        </authorList>
    </citation>
    <scope>IDENTIFICATION</scope>
</reference>
<feature type="chain" id="PRO_5043180114" evidence="1">
    <location>
        <begin position="19"/>
        <end position="228"/>
    </location>
</feature>
<evidence type="ECO:0000313" key="3">
    <source>
        <dbReference type="Proteomes" id="UP000019116"/>
    </source>
</evidence>
<name>A0A3B6RKZ7_WHEAT</name>
<protein>
    <submittedName>
        <fullName evidence="2">Uncharacterized protein</fullName>
    </submittedName>
</protein>
<evidence type="ECO:0000313" key="2">
    <source>
        <dbReference type="EnsemblPlants" id="TraesCS7A02G447100.1"/>
    </source>
</evidence>
<feature type="signal peptide" evidence="1">
    <location>
        <begin position="1"/>
        <end position="18"/>
    </location>
</feature>
<accession>A0A3B6RKZ7</accession>
<proteinExistence type="predicted"/>